<gene>
    <name evidence="2" type="ORF">GXP69_05250</name>
</gene>
<feature type="transmembrane region" description="Helical" evidence="1">
    <location>
        <begin position="12"/>
        <end position="37"/>
    </location>
</feature>
<evidence type="ECO:0000313" key="3">
    <source>
        <dbReference type="Proteomes" id="UP000474777"/>
    </source>
</evidence>
<name>A0A6B3LSA9_9BACT</name>
<accession>A0A6B3LSA9</accession>
<organism evidence="2 3">
    <name type="scientific">Pontibacter burrus</name>
    <dbReference type="NCBI Taxonomy" id="2704466"/>
    <lineage>
        <taxon>Bacteria</taxon>
        <taxon>Pseudomonadati</taxon>
        <taxon>Bacteroidota</taxon>
        <taxon>Cytophagia</taxon>
        <taxon>Cytophagales</taxon>
        <taxon>Hymenobacteraceae</taxon>
        <taxon>Pontibacter</taxon>
    </lineage>
</organism>
<keyword evidence="3" id="KW-1185">Reference proteome</keyword>
<keyword evidence="1" id="KW-0812">Transmembrane</keyword>
<feature type="transmembrane region" description="Helical" evidence="1">
    <location>
        <begin position="49"/>
        <end position="69"/>
    </location>
</feature>
<dbReference type="EMBL" id="JAAGWD010000002">
    <property type="protein sequence ID" value="NEM97096.1"/>
    <property type="molecule type" value="Genomic_DNA"/>
</dbReference>
<keyword evidence="1" id="KW-1133">Transmembrane helix</keyword>
<dbReference type="RefSeq" id="WP_163913172.1">
    <property type="nucleotide sequence ID" value="NZ_JAAGWD010000002.1"/>
</dbReference>
<proteinExistence type="predicted"/>
<keyword evidence="1" id="KW-0472">Membrane</keyword>
<comment type="caution">
    <text evidence="2">The sequence shown here is derived from an EMBL/GenBank/DDBJ whole genome shotgun (WGS) entry which is preliminary data.</text>
</comment>
<dbReference type="Proteomes" id="UP000474777">
    <property type="component" value="Unassembled WGS sequence"/>
</dbReference>
<reference evidence="2 3" key="1">
    <citation type="submission" date="2020-02" db="EMBL/GenBank/DDBJ databases">
        <authorList>
            <person name="Kim M.K."/>
        </authorList>
    </citation>
    <scope>NUCLEOTIDE SEQUENCE [LARGE SCALE GENOMIC DNA]</scope>
    <source>
        <strain evidence="2 3">BT327</strain>
    </source>
</reference>
<evidence type="ECO:0000256" key="1">
    <source>
        <dbReference type="SAM" id="Phobius"/>
    </source>
</evidence>
<evidence type="ECO:0000313" key="2">
    <source>
        <dbReference type="EMBL" id="NEM97096.1"/>
    </source>
</evidence>
<dbReference type="AlphaFoldDB" id="A0A6B3LSA9"/>
<sequence>MKTQTYTHEPEFSMFLRFFGFMFGAMLLIVTVMYLIFEFGTPVLDYLRSVGFMFILYPVVSSIIGAYGARKHTLTISEINDPARVADWAVELLEKNEMIVVVKQQSQTVLQPTGGFYKWYARMFKTAPATVSYNMQAVTITGLSKHVDIIDTKIKFGRVEFKEQPYKHS</sequence>
<protein>
    <submittedName>
        <fullName evidence="2">Uncharacterized protein</fullName>
    </submittedName>
</protein>